<dbReference type="AlphaFoldDB" id="A0A1U7UYW5"/>
<dbReference type="GO" id="GO:0046872">
    <property type="term" value="F:metal ion binding"/>
    <property type="evidence" value="ECO:0007669"/>
    <property type="project" value="UniProtKB-KW"/>
</dbReference>
<dbReference type="GO" id="GO:0006284">
    <property type="term" value="P:base-excision repair"/>
    <property type="evidence" value="ECO:0007669"/>
    <property type="project" value="TreeGrafter"/>
</dbReference>
<organism evidence="7 8">
    <name type="scientific">Nicotiana sylvestris</name>
    <name type="common">Wood tobacco</name>
    <name type="synonym">South American tobacco</name>
    <dbReference type="NCBI Taxonomy" id="4096"/>
    <lineage>
        <taxon>Eukaryota</taxon>
        <taxon>Viridiplantae</taxon>
        <taxon>Streptophyta</taxon>
        <taxon>Embryophyta</taxon>
        <taxon>Tracheophyta</taxon>
        <taxon>Spermatophyta</taxon>
        <taxon>Magnoliopsida</taxon>
        <taxon>eudicotyledons</taxon>
        <taxon>Gunneridae</taxon>
        <taxon>Pentapetalae</taxon>
        <taxon>asterids</taxon>
        <taxon>lamiids</taxon>
        <taxon>Solanales</taxon>
        <taxon>Solanaceae</taxon>
        <taxon>Nicotianoideae</taxon>
        <taxon>Nicotianeae</taxon>
        <taxon>Nicotiana</taxon>
    </lineage>
</organism>
<dbReference type="InterPro" id="IPR036691">
    <property type="entry name" value="Endo/exonu/phosph_ase_sf"/>
</dbReference>
<comment type="similarity">
    <text evidence="2">Belongs to the DNA repair enzymes AP/ExoA family.</text>
</comment>
<dbReference type="Gene3D" id="3.60.10.10">
    <property type="entry name" value="Endonuclease/exonuclease/phosphatase"/>
    <property type="match status" value="1"/>
</dbReference>
<dbReference type="Proteomes" id="UP000189701">
    <property type="component" value="Unplaced"/>
</dbReference>
<dbReference type="GO" id="GO:0008081">
    <property type="term" value="F:phosphoric diester hydrolase activity"/>
    <property type="evidence" value="ECO:0007669"/>
    <property type="project" value="TreeGrafter"/>
</dbReference>
<evidence type="ECO:0000256" key="5">
    <source>
        <dbReference type="ARBA" id="ARBA00022842"/>
    </source>
</evidence>
<evidence type="ECO:0000313" key="7">
    <source>
        <dbReference type="Proteomes" id="UP000189701"/>
    </source>
</evidence>
<evidence type="ECO:0000313" key="8">
    <source>
        <dbReference type="RefSeq" id="XP_009761212.1"/>
    </source>
</evidence>
<reference evidence="7" key="1">
    <citation type="journal article" date="2013" name="Genome Biol.">
        <title>Reference genomes and transcriptomes of Nicotiana sylvestris and Nicotiana tomentosiformis.</title>
        <authorList>
            <person name="Sierro N."/>
            <person name="Battey J.N."/>
            <person name="Ouadi S."/>
            <person name="Bovet L."/>
            <person name="Goepfert S."/>
            <person name="Bakaher N."/>
            <person name="Peitsch M.C."/>
            <person name="Ivanov N.V."/>
        </authorList>
    </citation>
    <scope>NUCLEOTIDE SEQUENCE [LARGE SCALE GENOMIC DNA]</scope>
</reference>
<evidence type="ECO:0000256" key="4">
    <source>
        <dbReference type="ARBA" id="ARBA00022801"/>
    </source>
</evidence>
<evidence type="ECO:0000259" key="6">
    <source>
        <dbReference type="Pfam" id="PF03372"/>
    </source>
</evidence>
<keyword evidence="4" id="KW-0378">Hydrolase</keyword>
<dbReference type="GO" id="GO:0008311">
    <property type="term" value="F:double-stranded DNA 3'-5' DNA exonuclease activity"/>
    <property type="evidence" value="ECO:0007669"/>
    <property type="project" value="TreeGrafter"/>
</dbReference>
<gene>
    <name evidence="8" type="primary">LOC104213415</name>
</gene>
<dbReference type="PANTHER" id="PTHR22748">
    <property type="entry name" value="AP ENDONUCLEASE"/>
    <property type="match status" value="1"/>
</dbReference>
<protein>
    <submittedName>
        <fullName evidence="8">Uncharacterized protein LOC104213415</fullName>
    </submittedName>
</protein>
<comment type="cofactor">
    <cofactor evidence="1">
        <name>Mg(2+)</name>
        <dbReference type="ChEBI" id="CHEBI:18420"/>
    </cofactor>
</comment>
<keyword evidence="7" id="KW-1185">Reference proteome</keyword>
<evidence type="ECO:0000256" key="2">
    <source>
        <dbReference type="ARBA" id="ARBA00007092"/>
    </source>
</evidence>
<dbReference type="RefSeq" id="XP_009761212.1">
    <property type="nucleotide sequence ID" value="XM_009762910.1"/>
</dbReference>
<keyword evidence="3" id="KW-0479">Metal-binding</keyword>
<feature type="domain" description="Endonuclease/exonuclease/phosphatase" evidence="6">
    <location>
        <begin position="6"/>
        <end position="185"/>
    </location>
</feature>
<keyword evidence="5" id="KW-0460">Magnesium</keyword>
<dbReference type="GO" id="GO:0005634">
    <property type="term" value="C:nucleus"/>
    <property type="evidence" value="ECO:0007669"/>
    <property type="project" value="TreeGrafter"/>
</dbReference>
<reference evidence="8" key="2">
    <citation type="submission" date="2025-08" db="UniProtKB">
        <authorList>
            <consortium name="RefSeq"/>
        </authorList>
    </citation>
    <scope>IDENTIFICATION</scope>
    <source>
        <tissue evidence="8">Leaf</tissue>
    </source>
</reference>
<dbReference type="Pfam" id="PF03372">
    <property type="entry name" value="Exo_endo_phos"/>
    <property type="match status" value="1"/>
</dbReference>
<dbReference type="GO" id="GO:0003906">
    <property type="term" value="F:DNA-(apurinic or apyrimidinic site) endonuclease activity"/>
    <property type="evidence" value="ECO:0007669"/>
    <property type="project" value="TreeGrafter"/>
</dbReference>
<accession>A0A1U7UYW5</accession>
<dbReference type="PANTHER" id="PTHR22748:SF19">
    <property type="entry name" value="ENDONUCLEASE_EXONUCLEASE_PHOSPHATASE DOMAIN-CONTAINING PROTEIN"/>
    <property type="match status" value="1"/>
</dbReference>
<dbReference type="eggNOG" id="KOG1075">
    <property type="taxonomic scope" value="Eukaryota"/>
</dbReference>
<dbReference type="SUPFAM" id="SSF56219">
    <property type="entry name" value="DNase I-like"/>
    <property type="match status" value="1"/>
</dbReference>
<dbReference type="InterPro" id="IPR005135">
    <property type="entry name" value="Endo/exonuclease/phosphatase"/>
</dbReference>
<sequence length="304" mass="35743">MNIKIISWNVRGLSRRKKRRVAGSLITKWEADTFCFHETKLEGDIEEMVYQLWGNRGIRFMQLEASCTRGFESQTQDFSWHMTGVYAPNCDRERQEVWWEIGAVRGLFLGPWVVAGDFNIIRFPSEKRNCTRFTRAMTEFSDFIEDMELIDLQMEGGNYTWAIGGRQETSSRIDRFLISVEWSFTARVQDWWTSLEIEGRPDYILACRLKALKGKLKERSLSSYGNLEREKAVILNQITELDAIKQQRDLNQEERARKARLFIEFEEQSPWNRWVHYGILRQMLGGGEDKHHGNYSELPFSGDV</sequence>
<evidence type="ECO:0000256" key="3">
    <source>
        <dbReference type="ARBA" id="ARBA00022723"/>
    </source>
</evidence>
<dbReference type="InterPro" id="IPR004808">
    <property type="entry name" value="AP_endonuc_1"/>
</dbReference>
<proteinExistence type="inferred from homology"/>
<name>A0A1U7UYW5_NICSY</name>
<evidence type="ECO:0000256" key="1">
    <source>
        <dbReference type="ARBA" id="ARBA00001946"/>
    </source>
</evidence>
<dbReference type="OrthoDB" id="692400at2759"/>